<proteinExistence type="predicted"/>
<evidence type="ECO:0000256" key="1">
    <source>
        <dbReference type="SAM" id="Phobius"/>
    </source>
</evidence>
<comment type="caution">
    <text evidence="2">The sequence shown here is derived from an EMBL/GenBank/DDBJ whole genome shotgun (WGS) entry which is preliminary data.</text>
</comment>
<feature type="transmembrane region" description="Helical" evidence="1">
    <location>
        <begin position="79"/>
        <end position="101"/>
    </location>
</feature>
<gene>
    <name evidence="2" type="ORF">GD627_02255</name>
</gene>
<dbReference type="AlphaFoldDB" id="A0A5N6MSJ8"/>
<keyword evidence="3" id="KW-1185">Reference proteome</keyword>
<dbReference type="EMBL" id="VTFX01000001">
    <property type="protein sequence ID" value="KAD4059927.1"/>
    <property type="molecule type" value="Genomic_DNA"/>
</dbReference>
<keyword evidence="1" id="KW-0472">Membrane</keyword>
<protein>
    <submittedName>
        <fullName evidence="2">Uncharacterized protein</fullName>
    </submittedName>
</protein>
<evidence type="ECO:0000313" key="3">
    <source>
        <dbReference type="Proteomes" id="UP000326852"/>
    </source>
</evidence>
<evidence type="ECO:0000313" key="2">
    <source>
        <dbReference type="EMBL" id="KAD4059927.1"/>
    </source>
</evidence>
<accession>A0A5N6MSJ8</accession>
<organism evidence="2 3">
    <name type="scientific">Arthrobacter yangruifuii</name>
    <dbReference type="NCBI Taxonomy" id="2606616"/>
    <lineage>
        <taxon>Bacteria</taxon>
        <taxon>Bacillati</taxon>
        <taxon>Actinomycetota</taxon>
        <taxon>Actinomycetes</taxon>
        <taxon>Micrococcales</taxon>
        <taxon>Micrococcaceae</taxon>
        <taxon>Arthrobacter</taxon>
    </lineage>
</organism>
<keyword evidence="1" id="KW-0812">Transmembrane</keyword>
<dbReference type="Proteomes" id="UP000326852">
    <property type="component" value="Unassembled WGS sequence"/>
</dbReference>
<keyword evidence="1" id="KW-1133">Transmembrane helix</keyword>
<sequence>MPPLFWFGNMLVALFFAAAVWIWGAFSGGLDIEETCAARGQTYDHVYRQLNWQEPGRHFPLHNRCNADYDVVPFWVNPAVVLLVLLAATFAAFCLTQAITLRRERKQLPL</sequence>
<dbReference type="RefSeq" id="WP_152271180.1">
    <property type="nucleotide sequence ID" value="NZ_VTFX01000001.1"/>
</dbReference>
<name>A0A5N6MSJ8_9MICC</name>
<reference evidence="2 3" key="1">
    <citation type="submission" date="2019-08" db="EMBL/GenBank/DDBJ databases">
        <title>Arthrobacter sp. nov., isolated from plateau pika and Tibetan wild ass.</title>
        <authorList>
            <person name="Ge Y."/>
        </authorList>
    </citation>
    <scope>NUCLEOTIDE SEQUENCE [LARGE SCALE GENOMIC DNA]</scope>
    <source>
        <strain evidence="2 3">785</strain>
    </source>
</reference>